<dbReference type="STRING" id="1424294.Gferi_12645"/>
<dbReference type="InterPro" id="IPR016907">
    <property type="entry name" value="UCP029033"/>
</dbReference>
<dbReference type="InterPro" id="IPR007497">
    <property type="entry name" value="SIMPL/DUF541"/>
</dbReference>
<dbReference type="InterPro" id="IPR052022">
    <property type="entry name" value="26kDa_periplasmic_antigen"/>
</dbReference>
<keyword evidence="1" id="KW-1133">Transmembrane helix</keyword>
<reference evidence="2 3" key="1">
    <citation type="submission" date="2016-09" db="EMBL/GenBank/DDBJ databases">
        <title>Genomic analysis reveals versatility of anaerobic energy metabolism of Geosporobacter ferrireducens IRF9 of phylum Firmicutes.</title>
        <authorList>
            <person name="Kim S.-J."/>
        </authorList>
    </citation>
    <scope>NUCLEOTIDE SEQUENCE [LARGE SCALE GENOMIC DNA]</scope>
    <source>
        <strain evidence="2 3">IRF9</strain>
    </source>
</reference>
<keyword evidence="1" id="KW-0472">Membrane</keyword>
<name>A0A1D8GHG9_9FIRM</name>
<dbReference type="EMBL" id="CP017269">
    <property type="protein sequence ID" value="AOT70365.1"/>
    <property type="molecule type" value="Genomic_DNA"/>
</dbReference>
<proteinExistence type="predicted"/>
<dbReference type="PANTHER" id="PTHR34387:SF2">
    <property type="entry name" value="SLR1258 PROTEIN"/>
    <property type="match status" value="1"/>
</dbReference>
<sequence length="247" mass="27529">MFIKDQKNAVWMVVSLILALGIVVSSYILTSGIKEIKGSTNSLSVKGSAKKQITSDLAVWTGSFSLQSSSLSEAYQNLKDSEKKVRTYLVKQGIKEQDIIFSSISTNTNHVMLPNGMYSNQIESYRLYQSVEIRSNDIDKITEISRNATDLINEGVEFQSNTPQYFYTKLSELKIDMIELATKDAKARAEKMLGATGNRVGTLKSAYVGIFQITPLYSDEISDYGMNDTTSIEKEITSVVTCEFEVQ</sequence>
<dbReference type="Proteomes" id="UP000095743">
    <property type="component" value="Chromosome"/>
</dbReference>
<dbReference type="PANTHER" id="PTHR34387">
    <property type="entry name" value="SLR1258 PROTEIN"/>
    <property type="match status" value="1"/>
</dbReference>
<dbReference type="OrthoDB" id="9785289at2"/>
<dbReference type="KEGG" id="gfe:Gferi_12645"/>
<keyword evidence="1" id="KW-0812">Transmembrane</keyword>
<dbReference type="PIRSF" id="PIRSF029033">
    <property type="entry name" value="UCP029033"/>
    <property type="match status" value="1"/>
</dbReference>
<organism evidence="2 3">
    <name type="scientific">Geosporobacter ferrireducens</name>
    <dbReference type="NCBI Taxonomy" id="1424294"/>
    <lineage>
        <taxon>Bacteria</taxon>
        <taxon>Bacillati</taxon>
        <taxon>Bacillota</taxon>
        <taxon>Clostridia</taxon>
        <taxon>Peptostreptococcales</taxon>
        <taxon>Thermotaleaceae</taxon>
        <taxon>Geosporobacter</taxon>
    </lineage>
</organism>
<evidence type="ECO:0008006" key="4">
    <source>
        <dbReference type="Google" id="ProtNLM"/>
    </source>
</evidence>
<protein>
    <recommendedName>
        <fullName evidence="4">SIMPL domain-containing protein</fullName>
    </recommendedName>
</protein>
<dbReference type="Pfam" id="PF04402">
    <property type="entry name" value="SIMPL"/>
    <property type="match status" value="1"/>
</dbReference>
<dbReference type="RefSeq" id="WP_069977038.1">
    <property type="nucleotide sequence ID" value="NZ_CP017269.1"/>
</dbReference>
<dbReference type="GO" id="GO:0006974">
    <property type="term" value="P:DNA damage response"/>
    <property type="evidence" value="ECO:0007669"/>
    <property type="project" value="TreeGrafter"/>
</dbReference>
<evidence type="ECO:0000256" key="1">
    <source>
        <dbReference type="SAM" id="Phobius"/>
    </source>
</evidence>
<dbReference type="Gene3D" id="3.30.70.2970">
    <property type="entry name" value="Protein of unknown function (DUF541), domain 2"/>
    <property type="match status" value="1"/>
</dbReference>
<evidence type="ECO:0000313" key="2">
    <source>
        <dbReference type="EMBL" id="AOT70365.1"/>
    </source>
</evidence>
<dbReference type="Gene3D" id="3.30.110.170">
    <property type="entry name" value="Protein of unknown function (DUF541), domain 1"/>
    <property type="match status" value="1"/>
</dbReference>
<keyword evidence="3" id="KW-1185">Reference proteome</keyword>
<accession>A0A1D8GHG9</accession>
<feature type="transmembrane region" description="Helical" evidence="1">
    <location>
        <begin position="9"/>
        <end position="29"/>
    </location>
</feature>
<gene>
    <name evidence="2" type="ORF">Gferi_12645</name>
</gene>
<dbReference type="AlphaFoldDB" id="A0A1D8GHG9"/>
<evidence type="ECO:0000313" key="3">
    <source>
        <dbReference type="Proteomes" id="UP000095743"/>
    </source>
</evidence>